<dbReference type="OrthoDB" id="9787807at2"/>
<name>A0A3M8C8F0_9BACL</name>
<dbReference type="InterPro" id="IPR029063">
    <property type="entry name" value="SAM-dependent_MTases_sf"/>
</dbReference>
<dbReference type="GO" id="GO:0032259">
    <property type="term" value="P:methylation"/>
    <property type="evidence" value="ECO:0007669"/>
    <property type="project" value="UniProtKB-KW"/>
</dbReference>
<accession>A0A3M8C8F0</accession>
<dbReference type="GO" id="GO:0008168">
    <property type="term" value="F:methyltransferase activity"/>
    <property type="evidence" value="ECO:0007669"/>
    <property type="project" value="UniProtKB-KW"/>
</dbReference>
<dbReference type="Proteomes" id="UP000282028">
    <property type="component" value="Unassembled WGS sequence"/>
</dbReference>
<sequence length="233" mass="27065">MSRERVKLDINRIVFIGRTFDEYLKMFDLTQEELTGKRVLDCPAGACSFTAIAGRNGLDVTATDIAYDHSVSELENKGFLDIEHAMEQMEKTQSNYVWNEFRSVAELKQHRSMALTACVKDMRARPERYVPATLPQLPFSVQEFDITLSAHFLFMYADRLDYAFHVQTIHELMRVTRSEIRIFPLVDLSGRRYASMDCLLDFVRSQGWSAEECEASYQFQKGARTMLRMQRLD</sequence>
<dbReference type="RefSeq" id="WP_122909721.1">
    <property type="nucleotide sequence ID" value="NZ_CBCSBE010000006.1"/>
</dbReference>
<gene>
    <name evidence="1" type="ORF">EDM52_14660</name>
</gene>
<organism evidence="1 2">
    <name type="scientific">Brevibacillus invocatus</name>
    <dbReference type="NCBI Taxonomy" id="173959"/>
    <lineage>
        <taxon>Bacteria</taxon>
        <taxon>Bacillati</taxon>
        <taxon>Bacillota</taxon>
        <taxon>Bacilli</taxon>
        <taxon>Bacillales</taxon>
        <taxon>Paenibacillaceae</taxon>
        <taxon>Brevibacillus</taxon>
    </lineage>
</organism>
<keyword evidence="1" id="KW-0489">Methyltransferase</keyword>
<dbReference type="AlphaFoldDB" id="A0A3M8C8F0"/>
<dbReference type="Gene3D" id="3.40.50.150">
    <property type="entry name" value="Vaccinia Virus protein VP39"/>
    <property type="match status" value="1"/>
</dbReference>
<keyword evidence="1" id="KW-0808">Transferase</keyword>
<reference evidence="1 2" key="1">
    <citation type="submission" date="2018-10" db="EMBL/GenBank/DDBJ databases">
        <title>Phylogenomics of Brevibacillus.</title>
        <authorList>
            <person name="Dunlap C."/>
        </authorList>
    </citation>
    <scope>NUCLEOTIDE SEQUENCE [LARGE SCALE GENOMIC DNA]</scope>
    <source>
        <strain evidence="1 2">JCM 12215</strain>
    </source>
</reference>
<comment type="caution">
    <text evidence="1">The sequence shown here is derived from an EMBL/GenBank/DDBJ whole genome shotgun (WGS) entry which is preliminary data.</text>
</comment>
<dbReference type="EMBL" id="RHHR01000027">
    <property type="protein sequence ID" value="RNB71994.1"/>
    <property type="molecule type" value="Genomic_DNA"/>
</dbReference>
<proteinExistence type="predicted"/>
<keyword evidence="2" id="KW-1185">Reference proteome</keyword>
<evidence type="ECO:0000313" key="2">
    <source>
        <dbReference type="Proteomes" id="UP000282028"/>
    </source>
</evidence>
<dbReference type="SUPFAM" id="SSF53335">
    <property type="entry name" value="S-adenosyl-L-methionine-dependent methyltransferases"/>
    <property type="match status" value="1"/>
</dbReference>
<protein>
    <submittedName>
        <fullName evidence="1">SAM-dependent methyltransferase</fullName>
    </submittedName>
</protein>
<evidence type="ECO:0000313" key="1">
    <source>
        <dbReference type="EMBL" id="RNB71994.1"/>
    </source>
</evidence>